<dbReference type="GO" id="GO:0070403">
    <property type="term" value="F:NAD+ binding"/>
    <property type="evidence" value="ECO:0007669"/>
    <property type="project" value="InterPro"/>
</dbReference>
<evidence type="ECO:0000256" key="2">
    <source>
        <dbReference type="ARBA" id="ARBA00000765"/>
    </source>
</evidence>
<keyword evidence="12" id="KW-0576">Peroxisome</keyword>
<dbReference type="SUPFAM" id="SSF52096">
    <property type="entry name" value="ClpP/crotonase"/>
    <property type="match status" value="1"/>
</dbReference>
<evidence type="ECO:0000256" key="19">
    <source>
        <dbReference type="RuleBase" id="RU003707"/>
    </source>
</evidence>
<dbReference type="InterPro" id="IPR036291">
    <property type="entry name" value="NAD(P)-bd_dom_sf"/>
</dbReference>
<evidence type="ECO:0000259" key="21">
    <source>
        <dbReference type="Pfam" id="PF02737"/>
    </source>
</evidence>
<reference evidence="22 23" key="1">
    <citation type="journal article" date="2022" name="Nat. Plants">
        <title>Genomes of leafy and leafless Platanthera orchids illuminate the evolution of mycoheterotrophy.</title>
        <authorList>
            <person name="Li M.H."/>
            <person name="Liu K.W."/>
            <person name="Li Z."/>
            <person name="Lu H.C."/>
            <person name="Ye Q.L."/>
            <person name="Zhang D."/>
            <person name="Wang J.Y."/>
            <person name="Li Y.F."/>
            <person name="Zhong Z.M."/>
            <person name="Liu X."/>
            <person name="Yu X."/>
            <person name="Liu D.K."/>
            <person name="Tu X.D."/>
            <person name="Liu B."/>
            <person name="Hao Y."/>
            <person name="Liao X.Y."/>
            <person name="Jiang Y.T."/>
            <person name="Sun W.H."/>
            <person name="Chen J."/>
            <person name="Chen Y.Q."/>
            <person name="Ai Y."/>
            <person name="Zhai J.W."/>
            <person name="Wu S.S."/>
            <person name="Zhou Z."/>
            <person name="Hsiao Y.Y."/>
            <person name="Wu W.L."/>
            <person name="Chen Y.Y."/>
            <person name="Lin Y.F."/>
            <person name="Hsu J.L."/>
            <person name="Li C.Y."/>
            <person name="Wang Z.W."/>
            <person name="Zhao X."/>
            <person name="Zhong W.Y."/>
            <person name="Ma X.K."/>
            <person name="Ma L."/>
            <person name="Huang J."/>
            <person name="Chen G.Z."/>
            <person name="Huang M.Z."/>
            <person name="Huang L."/>
            <person name="Peng D.H."/>
            <person name="Luo Y.B."/>
            <person name="Zou S.Q."/>
            <person name="Chen S.P."/>
            <person name="Lan S."/>
            <person name="Tsai W.C."/>
            <person name="Van de Peer Y."/>
            <person name="Liu Z.J."/>
        </authorList>
    </citation>
    <scope>NUCLEOTIDE SEQUENCE [LARGE SCALE GENOMIC DNA]</scope>
    <source>
        <strain evidence="22">Lor287</strain>
    </source>
</reference>
<evidence type="ECO:0000256" key="13">
    <source>
        <dbReference type="ARBA" id="ARBA00023235"/>
    </source>
</evidence>
<evidence type="ECO:0000256" key="18">
    <source>
        <dbReference type="ARBA" id="ARBA00023717"/>
    </source>
</evidence>
<evidence type="ECO:0000256" key="3">
    <source>
        <dbReference type="ARBA" id="ARBA00004275"/>
    </source>
</evidence>
<evidence type="ECO:0000259" key="20">
    <source>
        <dbReference type="Pfam" id="PF00725"/>
    </source>
</evidence>
<keyword evidence="11" id="KW-0443">Lipid metabolism</keyword>
<dbReference type="SUPFAM" id="SSF51735">
    <property type="entry name" value="NAD(P)-binding Rossmann-fold domains"/>
    <property type="match status" value="1"/>
</dbReference>
<dbReference type="CDD" id="cd06558">
    <property type="entry name" value="crotonase-like"/>
    <property type="match status" value="1"/>
</dbReference>
<evidence type="ECO:0000256" key="8">
    <source>
        <dbReference type="ARBA" id="ARBA00022832"/>
    </source>
</evidence>
<evidence type="ECO:0000256" key="6">
    <source>
        <dbReference type="ARBA" id="ARBA00008750"/>
    </source>
</evidence>
<dbReference type="GO" id="GO:0006635">
    <property type="term" value="P:fatty acid beta-oxidation"/>
    <property type="evidence" value="ECO:0007669"/>
    <property type="project" value="TreeGrafter"/>
</dbReference>
<comment type="subunit">
    <text evidence="7">Monomer.</text>
</comment>
<feature type="domain" description="3-hydroxyacyl-CoA dehydrogenase C-terminal" evidence="20">
    <location>
        <begin position="623"/>
        <end position="707"/>
    </location>
</feature>
<comment type="similarity">
    <text evidence="6">In the N-terminal section; belongs to the enoyl-CoA hydratase/isomerase family.</text>
</comment>
<dbReference type="InterPro" id="IPR006108">
    <property type="entry name" value="3HC_DH_C"/>
</dbReference>
<keyword evidence="8" id="KW-0276">Fatty acid metabolism</keyword>
<evidence type="ECO:0000256" key="11">
    <source>
        <dbReference type="ARBA" id="ARBA00023098"/>
    </source>
</evidence>
<dbReference type="InterPro" id="IPR029045">
    <property type="entry name" value="ClpP/crotonase-like_dom_sf"/>
</dbReference>
<evidence type="ECO:0000313" key="23">
    <source>
        <dbReference type="Proteomes" id="UP001418222"/>
    </source>
</evidence>
<name>A0AAP0C1P8_9ASPA</name>
<dbReference type="InterPro" id="IPR001753">
    <property type="entry name" value="Enoyl-CoA_hydra/iso"/>
</dbReference>
<dbReference type="GO" id="GO:0008692">
    <property type="term" value="F:3-hydroxybutyryl-CoA epimerase activity"/>
    <property type="evidence" value="ECO:0007669"/>
    <property type="project" value="UniProtKB-EC"/>
</dbReference>
<comment type="caution">
    <text evidence="22">The sequence shown here is derived from an EMBL/GenBank/DDBJ whole genome shotgun (WGS) entry which is preliminary data.</text>
</comment>
<dbReference type="InterPro" id="IPR018376">
    <property type="entry name" value="Enoyl-CoA_hyd/isom_CS"/>
</dbReference>
<comment type="similarity">
    <text evidence="19">Belongs to the enoyl-CoA hydratase/isomerase family.</text>
</comment>
<dbReference type="Gene3D" id="3.90.226.10">
    <property type="entry name" value="2-enoyl-CoA Hydratase, Chain A, domain 1"/>
    <property type="match status" value="1"/>
</dbReference>
<evidence type="ECO:0000256" key="5">
    <source>
        <dbReference type="ARBA" id="ARBA00007005"/>
    </source>
</evidence>
<accession>A0AAP0C1P8</accession>
<feature type="domain" description="3-hydroxyacyl-CoA dehydrogenase C-terminal" evidence="20">
    <location>
        <begin position="491"/>
        <end position="584"/>
    </location>
</feature>
<dbReference type="Pfam" id="PF00378">
    <property type="entry name" value="ECH_1"/>
    <property type="match status" value="1"/>
</dbReference>
<evidence type="ECO:0000256" key="14">
    <source>
        <dbReference type="ARBA" id="ARBA00023239"/>
    </source>
</evidence>
<keyword evidence="10" id="KW-0520">NAD</keyword>
<dbReference type="Gene3D" id="3.40.50.720">
    <property type="entry name" value="NAD(P)-binding Rossmann-like Domain"/>
    <property type="match status" value="1"/>
</dbReference>
<comment type="catalytic activity">
    <reaction evidence="18">
        <text>a 4-saturated-(3S)-3-hydroxyacyl-CoA = a (3E)-enoyl-CoA + H2O</text>
        <dbReference type="Rhea" id="RHEA:20724"/>
        <dbReference type="ChEBI" id="CHEBI:15377"/>
        <dbReference type="ChEBI" id="CHEBI:58521"/>
        <dbReference type="ChEBI" id="CHEBI:137480"/>
        <dbReference type="EC" id="4.2.1.17"/>
    </reaction>
</comment>
<dbReference type="PANTHER" id="PTHR23309">
    <property type="entry name" value="3-HYDROXYACYL-COA DEHYROGENASE"/>
    <property type="match status" value="1"/>
</dbReference>
<dbReference type="SUPFAM" id="SSF48179">
    <property type="entry name" value="6-phosphogluconate dehydrogenase C-terminal domain-like"/>
    <property type="match status" value="2"/>
</dbReference>
<dbReference type="InterPro" id="IPR008927">
    <property type="entry name" value="6-PGluconate_DH-like_C_sf"/>
</dbReference>
<evidence type="ECO:0000256" key="16">
    <source>
        <dbReference type="ARBA" id="ARBA00023701"/>
    </source>
</evidence>
<dbReference type="GO" id="GO:0004165">
    <property type="term" value="F:delta(3)-delta(2)-enoyl-CoA isomerase activity"/>
    <property type="evidence" value="ECO:0007669"/>
    <property type="project" value="UniProtKB-EC"/>
</dbReference>
<keyword evidence="9" id="KW-0560">Oxidoreductase</keyword>
<keyword evidence="23" id="KW-1185">Reference proteome</keyword>
<dbReference type="Proteomes" id="UP001418222">
    <property type="component" value="Unassembled WGS sequence"/>
</dbReference>
<comment type="catalytic activity">
    <reaction evidence="17">
        <text>a (3S)-3-hydroxyacyl-CoA = a (2E)-enoyl-CoA + H2O</text>
        <dbReference type="Rhea" id="RHEA:16105"/>
        <dbReference type="ChEBI" id="CHEBI:15377"/>
        <dbReference type="ChEBI" id="CHEBI:57318"/>
        <dbReference type="ChEBI" id="CHEBI:58856"/>
        <dbReference type="EC" id="4.2.1.17"/>
    </reaction>
</comment>
<evidence type="ECO:0000256" key="15">
    <source>
        <dbReference type="ARBA" id="ARBA00023268"/>
    </source>
</evidence>
<comment type="subcellular location">
    <subcellularLocation>
        <location evidence="3">Peroxisome</location>
    </subcellularLocation>
</comment>
<evidence type="ECO:0000256" key="9">
    <source>
        <dbReference type="ARBA" id="ARBA00023002"/>
    </source>
</evidence>
<evidence type="ECO:0000313" key="22">
    <source>
        <dbReference type="EMBL" id="KAK8957488.1"/>
    </source>
</evidence>
<dbReference type="GO" id="GO:0005777">
    <property type="term" value="C:peroxisome"/>
    <property type="evidence" value="ECO:0007669"/>
    <property type="project" value="UniProtKB-SubCell"/>
</dbReference>
<protein>
    <submittedName>
        <fullName evidence="22">Peroxisomal fatty acid beta-oxidation multifunctional protein</fullName>
    </submittedName>
</protein>
<dbReference type="FunFam" id="3.90.226.10:FF:000025">
    <property type="entry name" value="Peroxisomal fatty acid beta-oxidation multifunctional protein"/>
    <property type="match status" value="1"/>
</dbReference>
<dbReference type="AlphaFoldDB" id="A0AAP0C1P8"/>
<keyword evidence="14" id="KW-0456">Lyase</keyword>
<evidence type="ECO:0000256" key="7">
    <source>
        <dbReference type="ARBA" id="ARBA00011245"/>
    </source>
</evidence>
<comment type="catalytic activity">
    <reaction evidence="1">
        <text>a (3Z)-enoyl-CoA = a 4-saturated (2E)-enoyl-CoA</text>
        <dbReference type="Rhea" id="RHEA:45900"/>
        <dbReference type="ChEBI" id="CHEBI:85097"/>
        <dbReference type="ChEBI" id="CHEBI:85489"/>
        <dbReference type="EC" id="5.3.3.8"/>
    </reaction>
</comment>
<comment type="catalytic activity">
    <reaction evidence="16">
        <text>(3S)-3-hydroxybutanoyl-CoA = (3R)-3-hydroxybutanoyl-CoA</text>
        <dbReference type="Rhea" id="RHEA:21760"/>
        <dbReference type="ChEBI" id="CHEBI:57315"/>
        <dbReference type="ChEBI" id="CHEBI:57316"/>
        <dbReference type="EC" id="5.1.2.3"/>
    </reaction>
</comment>
<feature type="domain" description="3-hydroxyacyl-CoA dehydrogenase NAD binding" evidence="21">
    <location>
        <begin position="310"/>
        <end position="488"/>
    </location>
</feature>
<comment type="pathway">
    <text evidence="4">Lipid metabolism; fatty acid beta-oxidation.</text>
</comment>
<evidence type="ECO:0000256" key="17">
    <source>
        <dbReference type="ARBA" id="ARBA00023709"/>
    </source>
</evidence>
<dbReference type="Pfam" id="PF02737">
    <property type="entry name" value="3HCDH_N"/>
    <property type="match status" value="1"/>
</dbReference>
<dbReference type="FunFam" id="3.40.50.720:FF:000009">
    <property type="entry name" value="Fatty oxidation complex, alpha subunit"/>
    <property type="match status" value="1"/>
</dbReference>
<evidence type="ECO:0000256" key="12">
    <source>
        <dbReference type="ARBA" id="ARBA00023140"/>
    </source>
</evidence>
<evidence type="ECO:0000256" key="1">
    <source>
        <dbReference type="ARBA" id="ARBA00000452"/>
    </source>
</evidence>
<dbReference type="Pfam" id="PF00725">
    <property type="entry name" value="3HCDH"/>
    <property type="match status" value="2"/>
</dbReference>
<comment type="catalytic activity">
    <reaction evidence="2">
        <text>a (3E)-enoyl-CoA = a 4-saturated (2E)-enoyl-CoA</text>
        <dbReference type="Rhea" id="RHEA:45228"/>
        <dbReference type="ChEBI" id="CHEBI:58521"/>
        <dbReference type="ChEBI" id="CHEBI:85097"/>
        <dbReference type="EC" id="5.3.3.8"/>
    </reaction>
</comment>
<dbReference type="Gene3D" id="1.10.1040.50">
    <property type="match status" value="1"/>
</dbReference>
<organism evidence="22 23">
    <name type="scientific">Platanthera zijinensis</name>
    <dbReference type="NCBI Taxonomy" id="2320716"/>
    <lineage>
        <taxon>Eukaryota</taxon>
        <taxon>Viridiplantae</taxon>
        <taxon>Streptophyta</taxon>
        <taxon>Embryophyta</taxon>
        <taxon>Tracheophyta</taxon>
        <taxon>Spermatophyta</taxon>
        <taxon>Magnoliopsida</taxon>
        <taxon>Liliopsida</taxon>
        <taxon>Asparagales</taxon>
        <taxon>Orchidaceae</taxon>
        <taxon>Orchidoideae</taxon>
        <taxon>Orchideae</taxon>
        <taxon>Orchidinae</taxon>
        <taxon>Platanthera</taxon>
    </lineage>
</organism>
<evidence type="ECO:0000256" key="10">
    <source>
        <dbReference type="ARBA" id="ARBA00023027"/>
    </source>
</evidence>
<gene>
    <name evidence="22" type="primary">MFP</name>
    <name evidence="22" type="ORF">KSP39_PZI001500</name>
</gene>
<keyword evidence="13" id="KW-0413">Isomerase</keyword>
<dbReference type="PANTHER" id="PTHR23309:SF49">
    <property type="entry name" value="PEROXISOMAL BIFUNCTIONAL ENZYME"/>
    <property type="match status" value="1"/>
</dbReference>
<dbReference type="PROSITE" id="PS00166">
    <property type="entry name" value="ENOYL_COA_HYDRATASE"/>
    <property type="match status" value="1"/>
</dbReference>
<comment type="similarity">
    <text evidence="5">In the central section; belongs to the 3-hydroxyacyl-CoA dehydrogenase family.</text>
</comment>
<dbReference type="EMBL" id="JBBWWQ010000001">
    <property type="protein sequence ID" value="KAK8957488.1"/>
    <property type="molecule type" value="Genomic_DNA"/>
</dbReference>
<sequence>MARERVAMEVGSDGVAIITISNPPVNALATSVIVGLKEKYKEAMKRSDVKAIVLTGGGGKFSGGFDINVFMEVHKTGNVSLLPDESIDLLVNTIEDASKPSVAAIQGLTLGGGLELTMSCHARISTPDAQFGLPELTLGVIPGFGGTQRLPRLVGLSKAIEMMLLSKSIRAKEGKECGLVDAIVSPENLLMVARSWALEIANGSKPWISSLKRTDKLASLSVAHKILHASRQQAKKTSPNMPQKQVCLDAIEEGIVSGGYAGLLKETRLFNEIILTSTARSLVHAFFAERATSKVANVTDVGLKPTNIRKVAVIGGGLMGSGIATTLILNGVHVVLKEIDSALLQRGINSVTGNLEGLMKKGSLTLDKKNKVLSHLKGALDYSDFKEVDMVIEAVIEKIPLKQSIFNEIEKICPQHCILATNTSTIDLNIIGEKTKSQDRIIGAHFFSPAHIMPLLEIVCTEKTSPQVILDLMTLGRIIKKVPVIVGNCTGFAVNRTFFPYGQAAQFLLHLGVDLYRIDRVISTFGMPMGPFQLQDVAGFGVALAVKPIFSSAFKGRTFESDLQELMVQSGLNGKANGKGYYLYQSGSKPKPNPFIETLIEESRRRTRIISTEKPISVTDQEIVEMIFFPVVNEACRVMDERVVARASDIDIASILGMGFPKFRGGVVFWADTVGSSYIYSKLKVWEDAYGGFFTPSPYLEEKARKGLPLSSETSSSSQSLRARI</sequence>
<dbReference type="GO" id="GO:0003857">
    <property type="term" value="F:(3S)-3-hydroxyacyl-CoA dehydrogenase (NAD+) activity"/>
    <property type="evidence" value="ECO:0007669"/>
    <property type="project" value="TreeGrafter"/>
</dbReference>
<proteinExistence type="inferred from homology"/>
<dbReference type="InterPro" id="IPR006176">
    <property type="entry name" value="3-OHacyl-CoA_DH_NAD-bd"/>
</dbReference>
<evidence type="ECO:0000256" key="4">
    <source>
        <dbReference type="ARBA" id="ARBA00005005"/>
    </source>
</evidence>
<dbReference type="GO" id="GO:0004300">
    <property type="term" value="F:enoyl-CoA hydratase activity"/>
    <property type="evidence" value="ECO:0007669"/>
    <property type="project" value="UniProtKB-EC"/>
</dbReference>
<dbReference type="FunFam" id="1.10.1040.50:FF:000004">
    <property type="entry name" value="Peroxisomal fatty acid beta-oxidation multifunctional protein"/>
    <property type="match status" value="1"/>
</dbReference>
<keyword evidence="15" id="KW-0511">Multifunctional enzyme</keyword>